<feature type="transmembrane region" description="Helical" evidence="7">
    <location>
        <begin position="376"/>
        <end position="398"/>
    </location>
</feature>
<feature type="transmembrane region" description="Helical" evidence="7">
    <location>
        <begin position="244"/>
        <end position="262"/>
    </location>
</feature>
<keyword evidence="6 7" id="KW-0472">Membrane</keyword>
<evidence type="ECO:0000256" key="7">
    <source>
        <dbReference type="SAM" id="Phobius"/>
    </source>
</evidence>
<proteinExistence type="predicted"/>
<feature type="transmembrane region" description="Helical" evidence="7">
    <location>
        <begin position="118"/>
        <end position="140"/>
    </location>
</feature>
<feature type="transmembrane region" description="Helical" evidence="7">
    <location>
        <begin position="457"/>
        <end position="478"/>
    </location>
</feature>
<dbReference type="SUPFAM" id="SSF103473">
    <property type="entry name" value="MFS general substrate transporter"/>
    <property type="match status" value="1"/>
</dbReference>
<dbReference type="GO" id="GO:0022857">
    <property type="term" value="F:transmembrane transporter activity"/>
    <property type="evidence" value="ECO:0007669"/>
    <property type="project" value="InterPro"/>
</dbReference>
<keyword evidence="5 7" id="KW-1133">Transmembrane helix</keyword>
<evidence type="ECO:0000256" key="1">
    <source>
        <dbReference type="ARBA" id="ARBA00004651"/>
    </source>
</evidence>
<dbReference type="Pfam" id="PF07690">
    <property type="entry name" value="MFS_1"/>
    <property type="match status" value="1"/>
</dbReference>
<evidence type="ECO:0000259" key="8">
    <source>
        <dbReference type="PROSITE" id="PS50850"/>
    </source>
</evidence>
<dbReference type="PROSITE" id="PS50850">
    <property type="entry name" value="MFS"/>
    <property type="match status" value="1"/>
</dbReference>
<name>A0A378TRK1_9MYCO</name>
<evidence type="ECO:0000256" key="6">
    <source>
        <dbReference type="ARBA" id="ARBA00023136"/>
    </source>
</evidence>
<dbReference type="InterPro" id="IPR036259">
    <property type="entry name" value="MFS_trans_sf"/>
</dbReference>
<gene>
    <name evidence="9" type="primary">stp_9</name>
    <name evidence="9" type="ORF">NCTC10821_05964</name>
</gene>
<reference evidence="9 10" key="1">
    <citation type="submission" date="2018-06" db="EMBL/GenBank/DDBJ databases">
        <authorList>
            <consortium name="Pathogen Informatics"/>
            <person name="Doyle S."/>
        </authorList>
    </citation>
    <scope>NUCLEOTIDE SEQUENCE [LARGE SCALE GENOMIC DNA]</scope>
    <source>
        <strain evidence="9 10">NCTC10821</strain>
    </source>
</reference>
<evidence type="ECO:0000256" key="2">
    <source>
        <dbReference type="ARBA" id="ARBA00022448"/>
    </source>
</evidence>
<dbReference type="Gene3D" id="1.20.1250.20">
    <property type="entry name" value="MFS general substrate transporter like domains"/>
    <property type="match status" value="1"/>
</dbReference>
<dbReference type="AlphaFoldDB" id="A0A378TRK1"/>
<evidence type="ECO:0000256" key="4">
    <source>
        <dbReference type="ARBA" id="ARBA00022692"/>
    </source>
</evidence>
<evidence type="ECO:0000313" key="9">
    <source>
        <dbReference type="EMBL" id="STZ62395.1"/>
    </source>
</evidence>
<feature type="transmembrane region" description="Helical" evidence="7">
    <location>
        <begin position="94"/>
        <end position="112"/>
    </location>
</feature>
<feature type="transmembrane region" description="Helical" evidence="7">
    <location>
        <begin position="344"/>
        <end position="364"/>
    </location>
</feature>
<evidence type="ECO:0000256" key="5">
    <source>
        <dbReference type="ARBA" id="ARBA00022989"/>
    </source>
</evidence>
<dbReference type="RefSeq" id="WP_115281109.1">
    <property type="nucleotide sequence ID" value="NZ_AP022600.1"/>
</dbReference>
<accession>A0A378TRK1</accession>
<dbReference type="InterPro" id="IPR011701">
    <property type="entry name" value="MFS"/>
</dbReference>
<dbReference type="OrthoDB" id="4080117at2"/>
<feature type="transmembrane region" description="Helical" evidence="7">
    <location>
        <begin position="316"/>
        <end position="337"/>
    </location>
</feature>
<dbReference type="Gene3D" id="1.20.1720.10">
    <property type="entry name" value="Multidrug resistance protein D"/>
    <property type="match status" value="1"/>
</dbReference>
<keyword evidence="4 7" id="KW-0812">Transmembrane</keyword>
<evidence type="ECO:0000256" key="3">
    <source>
        <dbReference type="ARBA" id="ARBA00022475"/>
    </source>
</evidence>
<organism evidence="9 10">
    <name type="scientific">Mycolicibacterium tokaiense</name>
    <dbReference type="NCBI Taxonomy" id="39695"/>
    <lineage>
        <taxon>Bacteria</taxon>
        <taxon>Bacillati</taxon>
        <taxon>Actinomycetota</taxon>
        <taxon>Actinomycetes</taxon>
        <taxon>Mycobacteriales</taxon>
        <taxon>Mycobacteriaceae</taxon>
        <taxon>Mycolicibacterium</taxon>
    </lineage>
</organism>
<feature type="domain" description="Major facilitator superfamily (MFS) profile" evidence="8">
    <location>
        <begin position="27"/>
        <end position="484"/>
    </location>
</feature>
<dbReference type="EMBL" id="UGQT01000001">
    <property type="protein sequence ID" value="STZ62395.1"/>
    <property type="molecule type" value="Genomic_DNA"/>
</dbReference>
<dbReference type="PANTHER" id="PTHR42718">
    <property type="entry name" value="MAJOR FACILITATOR SUPERFAMILY MULTIDRUG TRANSPORTER MFSC"/>
    <property type="match status" value="1"/>
</dbReference>
<dbReference type="Proteomes" id="UP000254978">
    <property type="component" value="Unassembled WGS sequence"/>
</dbReference>
<feature type="transmembrane region" description="Helical" evidence="7">
    <location>
        <begin position="410"/>
        <end position="431"/>
    </location>
</feature>
<sequence length="500" mass="51482">MAAESTTLDGSARVLPAWLRSRGFIGPVLAIGVVQLVAAMDGPIVVFALPRIQSELGLSDATRAWVVSAYMLTFGGLILLGGRLGDTIGRKRTFIIGVGLFTAASALCSVAWNGEVLVAARLLHGVAAAIVAPTCTALLATAFPKGPARNAATAVFGAMASIGAVLGLVLGGILTEVSWRLVFVLNVPIGVLVICLAYTMLDETQRERMRLDAAGAVLATLTFTAAVFGFSMGPEAGWRSAPTLVLGIVALIGFIAFVVVELRADNPIVPFSLFVDRDRVATFIAMFLVSGVAFTLTVLIALYLQNIMGYPPLRAGLAFIPIAIAMAVGTVLSSRLVTRMSPRALVVTGAAMVLGGTLCGGLNLSSDGPYFPNLLLPIIIGAIGIGLINVPLGLSLIGSVGADRIGPASAIVVMLQSLGGPLVLVVVQVVMTLHTRGSGAAAGSVDADNVALLDQGYTYGVLWLAAVAALLAGVAMFIRYTARDVAFAQQSLKDAESGVV</sequence>
<feature type="transmembrane region" description="Helical" evidence="7">
    <location>
        <begin position="213"/>
        <end position="232"/>
    </location>
</feature>
<comment type="subcellular location">
    <subcellularLocation>
        <location evidence="1">Cell membrane</location>
        <topology evidence="1">Multi-pass membrane protein</topology>
    </subcellularLocation>
</comment>
<feature type="transmembrane region" description="Helical" evidence="7">
    <location>
        <begin position="64"/>
        <end position="82"/>
    </location>
</feature>
<feature type="transmembrane region" description="Helical" evidence="7">
    <location>
        <begin position="283"/>
        <end position="304"/>
    </location>
</feature>
<protein>
    <submittedName>
        <fullName evidence="9">EfpA_1</fullName>
    </submittedName>
</protein>
<dbReference type="CDD" id="cd17321">
    <property type="entry name" value="MFS_MMR_MDR_like"/>
    <property type="match status" value="1"/>
</dbReference>
<feature type="transmembrane region" description="Helical" evidence="7">
    <location>
        <begin position="28"/>
        <end position="52"/>
    </location>
</feature>
<dbReference type="InterPro" id="IPR020846">
    <property type="entry name" value="MFS_dom"/>
</dbReference>
<dbReference type="PANTHER" id="PTHR42718:SF46">
    <property type="entry name" value="BLR6921 PROTEIN"/>
    <property type="match status" value="1"/>
</dbReference>
<keyword evidence="3" id="KW-1003">Cell membrane</keyword>
<feature type="transmembrane region" description="Helical" evidence="7">
    <location>
        <begin position="181"/>
        <end position="201"/>
    </location>
</feature>
<evidence type="ECO:0000313" key="10">
    <source>
        <dbReference type="Proteomes" id="UP000254978"/>
    </source>
</evidence>
<keyword evidence="10" id="KW-1185">Reference proteome</keyword>
<keyword evidence="2" id="KW-0813">Transport</keyword>
<dbReference type="GO" id="GO:0005886">
    <property type="term" value="C:plasma membrane"/>
    <property type="evidence" value="ECO:0007669"/>
    <property type="project" value="UniProtKB-SubCell"/>
</dbReference>
<feature type="transmembrane region" description="Helical" evidence="7">
    <location>
        <begin position="152"/>
        <end position="175"/>
    </location>
</feature>